<evidence type="ECO:0000256" key="10">
    <source>
        <dbReference type="RuleBase" id="RU363110"/>
    </source>
</evidence>
<reference evidence="11" key="1">
    <citation type="submission" date="2020-01" db="EMBL/GenBank/DDBJ databases">
        <authorList>
            <consortium name="DOE Joint Genome Institute"/>
            <person name="Haridas S."/>
            <person name="Albert R."/>
            <person name="Binder M."/>
            <person name="Bloem J."/>
            <person name="Labutti K."/>
            <person name="Salamov A."/>
            <person name="Andreopoulos B."/>
            <person name="Baker S.E."/>
            <person name="Barry K."/>
            <person name="Bills G."/>
            <person name="Bluhm B.H."/>
            <person name="Cannon C."/>
            <person name="Castanera R."/>
            <person name="Culley D.E."/>
            <person name="Daum C."/>
            <person name="Ezra D."/>
            <person name="Gonzalez J.B."/>
            <person name="Henrissat B."/>
            <person name="Kuo A."/>
            <person name="Liang C."/>
            <person name="Lipzen A."/>
            <person name="Lutzoni F."/>
            <person name="Magnuson J."/>
            <person name="Mondo S."/>
            <person name="Nolan M."/>
            <person name="Ohm R."/>
            <person name="Pangilinan J."/>
            <person name="Park H.-J."/>
            <person name="Ramirez L."/>
            <person name="Alfaro M."/>
            <person name="Sun H."/>
            <person name="Tritt A."/>
            <person name="Yoshinaga Y."/>
            <person name="Zwiers L.-H."/>
            <person name="Turgeon B.G."/>
            <person name="Goodwin S.B."/>
            <person name="Spatafora J.W."/>
            <person name="Crous P.W."/>
            <person name="Grigoriev I.V."/>
        </authorList>
    </citation>
    <scope>NUCLEOTIDE SEQUENCE</scope>
    <source>
        <strain evidence="11">IPT5</strain>
    </source>
</reference>
<dbReference type="UniPathway" id="UPA00378"/>
<keyword evidence="8 10" id="KW-1133">Transmembrane helix</keyword>
<comment type="similarity">
    <text evidence="3 10">Belongs to the ALG6/ALG8 glucosyltransferase family.</text>
</comment>
<evidence type="ECO:0000256" key="7">
    <source>
        <dbReference type="ARBA" id="ARBA00022824"/>
    </source>
</evidence>
<dbReference type="AlphaFoldDB" id="A0A6A7BLS9"/>
<feature type="transmembrane region" description="Helical" evidence="10">
    <location>
        <begin position="319"/>
        <end position="343"/>
    </location>
</feature>
<evidence type="ECO:0000313" key="12">
    <source>
        <dbReference type="Proteomes" id="UP000799423"/>
    </source>
</evidence>
<dbReference type="EMBL" id="MU006290">
    <property type="protein sequence ID" value="KAF2855399.1"/>
    <property type="molecule type" value="Genomic_DNA"/>
</dbReference>
<keyword evidence="7 10" id="KW-0256">Endoplasmic reticulum</keyword>
<sequence length="623" mass="70327">MGIGVLQPRQVSSLLGCWLRLVCTPRTCGCPPAALESSTMASPASHKPRRRRKIEEGSLAYVAHGTLDLDQSTNARTPAFPLVAFLWPAKGTVSQWVTIPLVLMAVGLFRWTVGLWGYSGYQSPPMHGDFEAQRHWMELTTHLPVSKWYFYDLQWWGLDYPPLTAYHSWILGIIGSAIDPAWFALDESRGLDDPSLKIYMRATVFASEYLIYVPAVVIFLRRYARLEGVNIWESSIALVAILMQPGTILIDHGHFQYNTVMLGFAVATLSSMVAGRPLWGCVFFVGALGFKQMALFYAPAIFAYLLGICIFPRIHIVRLLAIALTTIAAFAVLYLPFLLGVAYDLYKGFSYNHLDTPFMSVRWFMSPWNMNAWYYPLALELAQSVHRIFPFSRGLFEDKVANIWCTIHTFHKLHRYPIQLLQRLALVTTSAAILPPCLIIFLKPKKQLLPLAFAAVSWGFFLCSYQVHEKNVLLPLMPMTLLLSGKEGLLPSTRAWVGLANMLGVWTMFPLLKRDELRIPYFVISLLWAYLLGLPPVSFSAYYEGSRSGLNFFSKIIHLNIYVAMVGWHVAEAFFPPPADKPDLWVVANAIVGTGGFGICYLWCLWRLVVQSELFGKVKSKTL</sequence>
<keyword evidence="5 10" id="KW-0808">Transferase</keyword>
<feature type="transmembrane region" description="Helical" evidence="10">
    <location>
        <begin position="198"/>
        <end position="219"/>
    </location>
</feature>
<feature type="transmembrane region" description="Helical" evidence="10">
    <location>
        <begin position="262"/>
        <end position="288"/>
    </location>
</feature>
<feature type="transmembrane region" description="Helical" evidence="10">
    <location>
        <begin position="420"/>
        <end position="441"/>
    </location>
</feature>
<comment type="subcellular location">
    <subcellularLocation>
        <location evidence="1 10">Endoplasmic reticulum membrane</location>
        <topology evidence="1 10">Multi-pass membrane protein</topology>
    </subcellularLocation>
</comment>
<evidence type="ECO:0000256" key="5">
    <source>
        <dbReference type="ARBA" id="ARBA00022679"/>
    </source>
</evidence>
<evidence type="ECO:0000256" key="3">
    <source>
        <dbReference type="ARBA" id="ARBA00008715"/>
    </source>
</evidence>
<dbReference type="OrthoDB" id="5589195at2759"/>
<feature type="transmembrane region" description="Helical" evidence="10">
    <location>
        <begin position="294"/>
        <end position="312"/>
    </location>
</feature>
<evidence type="ECO:0000256" key="9">
    <source>
        <dbReference type="ARBA" id="ARBA00023136"/>
    </source>
</evidence>
<dbReference type="Pfam" id="PF03155">
    <property type="entry name" value="Alg6_Alg8"/>
    <property type="match status" value="2"/>
</dbReference>
<protein>
    <recommendedName>
        <fullName evidence="10">Alpha-1,3-glucosyltransferase</fullName>
        <ecNumber evidence="10">2.4.1.-</ecNumber>
    </recommendedName>
</protein>
<proteinExistence type="inferred from homology"/>
<evidence type="ECO:0000256" key="1">
    <source>
        <dbReference type="ARBA" id="ARBA00004477"/>
    </source>
</evidence>
<name>A0A6A7BLS9_9PLEO</name>
<evidence type="ECO:0000256" key="6">
    <source>
        <dbReference type="ARBA" id="ARBA00022692"/>
    </source>
</evidence>
<keyword evidence="12" id="KW-1185">Reference proteome</keyword>
<feature type="transmembrane region" description="Helical" evidence="10">
    <location>
        <begin position="231"/>
        <end position="250"/>
    </location>
</feature>
<evidence type="ECO:0000256" key="2">
    <source>
        <dbReference type="ARBA" id="ARBA00004922"/>
    </source>
</evidence>
<dbReference type="Proteomes" id="UP000799423">
    <property type="component" value="Unassembled WGS sequence"/>
</dbReference>
<dbReference type="PANTHER" id="PTHR12413">
    <property type="entry name" value="DOLICHYL GLYCOSYLTRANSFERASE"/>
    <property type="match status" value="1"/>
</dbReference>
<dbReference type="GO" id="GO:0042281">
    <property type="term" value="F:dolichyl pyrophosphate Man9GlcNAc2 alpha-1,3-glucosyltransferase activity"/>
    <property type="evidence" value="ECO:0007669"/>
    <property type="project" value="TreeGrafter"/>
</dbReference>
<dbReference type="GO" id="GO:0005789">
    <property type="term" value="C:endoplasmic reticulum membrane"/>
    <property type="evidence" value="ECO:0007669"/>
    <property type="project" value="UniProtKB-SubCell"/>
</dbReference>
<accession>A0A6A7BLS9</accession>
<feature type="transmembrane region" description="Helical" evidence="10">
    <location>
        <begin position="448"/>
        <end position="468"/>
    </location>
</feature>
<keyword evidence="9 10" id="KW-0472">Membrane</keyword>
<feature type="transmembrane region" description="Helical" evidence="10">
    <location>
        <begin position="521"/>
        <end position="543"/>
    </location>
</feature>
<evidence type="ECO:0000313" key="11">
    <source>
        <dbReference type="EMBL" id="KAF2855399.1"/>
    </source>
</evidence>
<feature type="transmembrane region" description="Helical" evidence="10">
    <location>
        <begin position="96"/>
        <end position="118"/>
    </location>
</feature>
<organism evidence="11 12">
    <name type="scientific">Plenodomus tracheiphilus IPT5</name>
    <dbReference type="NCBI Taxonomy" id="1408161"/>
    <lineage>
        <taxon>Eukaryota</taxon>
        <taxon>Fungi</taxon>
        <taxon>Dikarya</taxon>
        <taxon>Ascomycota</taxon>
        <taxon>Pezizomycotina</taxon>
        <taxon>Dothideomycetes</taxon>
        <taxon>Pleosporomycetidae</taxon>
        <taxon>Pleosporales</taxon>
        <taxon>Pleosporineae</taxon>
        <taxon>Leptosphaeriaceae</taxon>
        <taxon>Plenodomus</taxon>
    </lineage>
</organism>
<dbReference type="PANTHER" id="PTHR12413:SF1">
    <property type="entry name" value="DOLICHYL PYROPHOSPHATE MAN9GLCNAC2 ALPHA-1,3-GLUCOSYLTRANSFERASE"/>
    <property type="match status" value="1"/>
</dbReference>
<dbReference type="EC" id="2.4.1.-" evidence="10"/>
<feature type="transmembrane region" description="Helical" evidence="10">
    <location>
        <begin position="584"/>
        <end position="609"/>
    </location>
</feature>
<evidence type="ECO:0000256" key="8">
    <source>
        <dbReference type="ARBA" id="ARBA00022989"/>
    </source>
</evidence>
<evidence type="ECO:0000256" key="4">
    <source>
        <dbReference type="ARBA" id="ARBA00022676"/>
    </source>
</evidence>
<keyword evidence="4 10" id="KW-0328">Glycosyltransferase</keyword>
<dbReference type="InterPro" id="IPR004856">
    <property type="entry name" value="Glyco_trans_ALG6/ALG8"/>
</dbReference>
<feature type="transmembrane region" description="Helical" evidence="10">
    <location>
        <begin position="166"/>
        <end position="186"/>
    </location>
</feature>
<keyword evidence="6 10" id="KW-0812">Transmembrane</keyword>
<comment type="pathway">
    <text evidence="2 10">Protein modification; protein glycosylation.</text>
</comment>
<gene>
    <name evidence="11" type="ORF">T440DRAFT_153679</name>
</gene>